<gene>
    <name evidence="1" type="ORF">EG68_00920</name>
</gene>
<name>A0A8S9Z562_9TREM</name>
<comment type="caution">
    <text evidence="1">The sequence shown here is derived from an EMBL/GenBank/DDBJ whole genome shotgun (WGS) entry which is preliminary data.</text>
</comment>
<evidence type="ECO:0000313" key="1">
    <source>
        <dbReference type="EMBL" id="KAF7261784.1"/>
    </source>
</evidence>
<evidence type="ECO:0000313" key="2">
    <source>
        <dbReference type="Proteomes" id="UP000822476"/>
    </source>
</evidence>
<reference evidence="1" key="1">
    <citation type="submission" date="2019-07" db="EMBL/GenBank/DDBJ databases">
        <title>Annotation for the trematode Paragonimus miyazaki's.</title>
        <authorList>
            <person name="Choi Y.-J."/>
        </authorList>
    </citation>
    <scope>NUCLEOTIDE SEQUENCE</scope>
    <source>
        <strain evidence="1">Japan</strain>
    </source>
</reference>
<proteinExistence type="predicted"/>
<dbReference type="Proteomes" id="UP000822476">
    <property type="component" value="Unassembled WGS sequence"/>
</dbReference>
<dbReference type="EMBL" id="JTDE01000263">
    <property type="protein sequence ID" value="KAF7261784.1"/>
    <property type="molecule type" value="Genomic_DNA"/>
</dbReference>
<protein>
    <submittedName>
        <fullName evidence="1">Uncharacterized protein</fullName>
    </submittedName>
</protein>
<keyword evidence="2" id="KW-1185">Reference proteome</keyword>
<accession>A0A8S9Z562</accession>
<dbReference type="AlphaFoldDB" id="A0A8S9Z562"/>
<organism evidence="1 2">
    <name type="scientific">Paragonimus skrjabini miyazakii</name>
    <dbReference type="NCBI Taxonomy" id="59628"/>
    <lineage>
        <taxon>Eukaryota</taxon>
        <taxon>Metazoa</taxon>
        <taxon>Spiralia</taxon>
        <taxon>Lophotrochozoa</taxon>
        <taxon>Platyhelminthes</taxon>
        <taxon>Trematoda</taxon>
        <taxon>Digenea</taxon>
        <taxon>Plagiorchiida</taxon>
        <taxon>Troglotremata</taxon>
        <taxon>Troglotrematidae</taxon>
        <taxon>Paragonimus</taxon>
    </lineage>
</organism>
<sequence>MPGLTTPDGQKWMLAPSGQFYLPHNEISGDKVNRRNDHCLPEPPSDLTASLIDLENPNNPLQPRSIYQSVDRRAHNPTSIDGLNRQLFAAPVQENKIQVQRNSITNTSEVGYLNYDQLRAWCVAESSETLCLNQAPIFNPQHPKKSSHDSTNQWFSADVQKLLTKEPKIYLEDWTLSD</sequence>